<keyword evidence="8" id="KW-1133">Transmembrane helix</keyword>
<feature type="domain" description="Histidine kinase" evidence="9">
    <location>
        <begin position="828"/>
        <end position="1042"/>
    </location>
</feature>
<dbReference type="EC" id="2.7.13.3" evidence="2"/>
<dbReference type="FunFam" id="3.30.565.10:FF:000006">
    <property type="entry name" value="Sensor histidine kinase WalK"/>
    <property type="match status" value="1"/>
</dbReference>
<keyword evidence="8" id="KW-0812">Transmembrane</keyword>
<dbReference type="SMART" id="SM00388">
    <property type="entry name" value="HisKA"/>
    <property type="match status" value="1"/>
</dbReference>
<evidence type="ECO:0000256" key="7">
    <source>
        <dbReference type="ARBA" id="ARBA00023136"/>
    </source>
</evidence>
<evidence type="ECO:0000256" key="2">
    <source>
        <dbReference type="ARBA" id="ARBA00012438"/>
    </source>
</evidence>
<comment type="catalytic activity">
    <reaction evidence="1">
        <text>ATP + protein L-histidine = ADP + protein N-phospho-L-histidine.</text>
        <dbReference type="EC" id="2.7.13.3"/>
    </reaction>
</comment>
<keyword evidence="12" id="KW-1185">Reference proteome</keyword>
<evidence type="ECO:0000256" key="8">
    <source>
        <dbReference type="SAM" id="Phobius"/>
    </source>
</evidence>
<evidence type="ECO:0000256" key="3">
    <source>
        <dbReference type="ARBA" id="ARBA00022553"/>
    </source>
</evidence>
<evidence type="ECO:0000313" key="12">
    <source>
        <dbReference type="Proteomes" id="UP000050430"/>
    </source>
</evidence>
<evidence type="ECO:0000256" key="6">
    <source>
        <dbReference type="ARBA" id="ARBA00023012"/>
    </source>
</evidence>
<keyword evidence="7 8" id="KW-0472">Membrane</keyword>
<feature type="domain" description="PAS" evidence="10">
    <location>
        <begin position="708"/>
        <end position="745"/>
    </location>
</feature>
<feature type="transmembrane region" description="Helical" evidence="8">
    <location>
        <begin position="212"/>
        <end position="234"/>
    </location>
</feature>
<feature type="transmembrane region" description="Helical" evidence="8">
    <location>
        <begin position="474"/>
        <end position="493"/>
    </location>
</feature>
<dbReference type="PANTHER" id="PTHR45453:SF1">
    <property type="entry name" value="PHOSPHATE REGULON SENSOR PROTEIN PHOR"/>
    <property type="match status" value="1"/>
</dbReference>
<dbReference type="GO" id="GO:0005886">
    <property type="term" value="C:plasma membrane"/>
    <property type="evidence" value="ECO:0007669"/>
    <property type="project" value="TreeGrafter"/>
</dbReference>
<feature type="transmembrane region" description="Helical" evidence="8">
    <location>
        <begin position="94"/>
        <end position="115"/>
    </location>
</feature>
<evidence type="ECO:0000256" key="4">
    <source>
        <dbReference type="ARBA" id="ARBA00022679"/>
    </source>
</evidence>
<dbReference type="GO" id="GO:0016036">
    <property type="term" value="P:cellular response to phosphate starvation"/>
    <property type="evidence" value="ECO:0007669"/>
    <property type="project" value="TreeGrafter"/>
</dbReference>
<dbReference type="InterPro" id="IPR036097">
    <property type="entry name" value="HisK_dim/P_sf"/>
</dbReference>
<name>A0A0P6X9U6_9CHLR</name>
<dbReference type="PANTHER" id="PTHR45453">
    <property type="entry name" value="PHOSPHATE REGULON SENSOR PROTEIN PHOR"/>
    <property type="match status" value="1"/>
</dbReference>
<dbReference type="GO" id="GO:0004721">
    <property type="term" value="F:phosphoprotein phosphatase activity"/>
    <property type="evidence" value="ECO:0007669"/>
    <property type="project" value="TreeGrafter"/>
</dbReference>
<comment type="caution">
    <text evidence="11">The sequence shown here is derived from an EMBL/GenBank/DDBJ whole genome shotgun (WGS) entry which is preliminary data.</text>
</comment>
<dbReference type="Gene3D" id="3.30.450.20">
    <property type="entry name" value="PAS domain"/>
    <property type="match status" value="1"/>
</dbReference>
<dbReference type="SUPFAM" id="SSF47384">
    <property type="entry name" value="Homodimeric domain of signal transducing histidine kinase"/>
    <property type="match status" value="1"/>
</dbReference>
<dbReference type="InterPro" id="IPR005467">
    <property type="entry name" value="His_kinase_dom"/>
</dbReference>
<dbReference type="Pfam" id="PF02518">
    <property type="entry name" value="HATPase_c"/>
    <property type="match status" value="1"/>
</dbReference>
<dbReference type="InterPro" id="IPR050351">
    <property type="entry name" value="BphY/WalK/GraS-like"/>
</dbReference>
<dbReference type="Proteomes" id="UP000050430">
    <property type="component" value="Unassembled WGS sequence"/>
</dbReference>
<dbReference type="AlphaFoldDB" id="A0A0P6X9U6"/>
<evidence type="ECO:0000256" key="1">
    <source>
        <dbReference type="ARBA" id="ARBA00000085"/>
    </source>
</evidence>
<dbReference type="InterPro" id="IPR003661">
    <property type="entry name" value="HisK_dim/P_dom"/>
</dbReference>
<evidence type="ECO:0000313" key="11">
    <source>
        <dbReference type="EMBL" id="KPL71933.1"/>
    </source>
</evidence>
<dbReference type="SMART" id="SM00387">
    <property type="entry name" value="HATPase_c"/>
    <property type="match status" value="1"/>
</dbReference>
<dbReference type="CDD" id="cd00082">
    <property type="entry name" value="HisKA"/>
    <property type="match status" value="1"/>
</dbReference>
<evidence type="ECO:0000259" key="10">
    <source>
        <dbReference type="PROSITE" id="PS50112"/>
    </source>
</evidence>
<sequence length="1042" mass="115232">MICLIHWWDVPLALIQRRWQLLIFLFFTIIPANLFIGIGGGHITGLDVLKNQLPGMVLSAIPWFLISALFGPVLGGLAGLISGIIQAMLSTNSIFTPFIISLCALIIGVCFRQRYRGGLYALVRHPLGAAAITSLLSYILSSGAAFFNANGPLAGMVDAGLSNWRTDLLFAVVPIWIAGFLGEGLQRNKIGPWRKITNLLPSPEEGFSESKFWRMILPIACLFIFLFAQISWAIQTRQVRDVLLSSIASHAGLAAQYWAEENQSYIEKAYSLAQPAILKKAPMDFFVEMQKTFPSEKTRITVVDEKAMVIHQFPDNELSSDFSPRLLTAIKSALIEGHPAVISQHTSADTLTMTLDFVIPILQGDKTPAGVVILQQGNFPRPLKSQFWSEVTKIEDAGGLVWLVQADDKNPMLDDVPAPDIQSQAFPGEFLIQQGWKGSAAFAFWPSSKDWNVYIKVPPTAAASAILFDFSKQIILMVAGFALLLILLNLYWLTLFRDEQKLLQSSRQISRGNYDLTPALHEISELTDLSQAIEQIRVNVKAQMDEAQRLISIGRGVAVREEFGVAVEPILRAALRGDASCARVILIPPKIESVLQVSLRRFGLGERSDAYAVLDNQVLEICKREGIFVIRNTARSRRIDFNSAVTVPASIVGLPIYLEKDDFLGVFWIGYEKQQIFPDEEISLLKTLASEIAVAAAGERRLSETEQGRKQFEALIGAIQDPLLLLDPSGEVIYANEAALSVDGLILRDEDGHRVAALPSMQKTIHSNVSEISKEGIVREIQFADGRMYSARFTPFQTDGKFGGSLCVLRDVNSYAELLSRKGEFVETVSHDLRQPLTMISGYATMIQMVGEINDQQRSYLQKITNGLETMNRMVNNILDLGRIEAGTRLRLEKVDVKSLIEQVVEEFTPQAVQKKIILTNTTNLDSPMVIEADNELLHQAIFNIVENAIKFTGIDGKVDIKVEKEDGKCVISIHDTGIGISPIDLPGLFNRSGRGNMREAGQRASKLGLTIVKSIVELHGGEVHVESQLGKGSVFRIEIPI</sequence>
<dbReference type="Gene3D" id="1.10.287.130">
    <property type="match status" value="1"/>
</dbReference>
<dbReference type="InterPro" id="IPR036890">
    <property type="entry name" value="HATPase_C_sf"/>
</dbReference>
<keyword evidence="3" id="KW-0597">Phosphoprotein</keyword>
<dbReference type="Gene3D" id="3.30.565.10">
    <property type="entry name" value="Histidine kinase-like ATPase, C-terminal domain"/>
    <property type="match status" value="1"/>
</dbReference>
<feature type="transmembrane region" description="Helical" evidence="8">
    <location>
        <begin position="21"/>
        <end position="40"/>
    </location>
</feature>
<dbReference type="PROSITE" id="PS50109">
    <property type="entry name" value="HIS_KIN"/>
    <property type="match status" value="1"/>
</dbReference>
<keyword evidence="5" id="KW-0418">Kinase</keyword>
<dbReference type="SUPFAM" id="SSF55874">
    <property type="entry name" value="ATPase domain of HSP90 chaperone/DNA topoisomerase II/histidine kinase"/>
    <property type="match status" value="1"/>
</dbReference>
<protein>
    <recommendedName>
        <fullName evidence="2">histidine kinase</fullName>
        <ecNumber evidence="2">2.7.13.3</ecNumber>
    </recommendedName>
</protein>
<keyword evidence="4" id="KW-0808">Transferase</keyword>
<dbReference type="InterPro" id="IPR003594">
    <property type="entry name" value="HATPase_dom"/>
</dbReference>
<organism evidence="11 12">
    <name type="scientific">Leptolinea tardivitalis</name>
    <dbReference type="NCBI Taxonomy" id="229920"/>
    <lineage>
        <taxon>Bacteria</taxon>
        <taxon>Bacillati</taxon>
        <taxon>Chloroflexota</taxon>
        <taxon>Anaerolineae</taxon>
        <taxon>Anaerolineales</taxon>
        <taxon>Anaerolineaceae</taxon>
        <taxon>Leptolinea</taxon>
    </lineage>
</organism>
<evidence type="ECO:0000259" key="9">
    <source>
        <dbReference type="PROSITE" id="PS50109"/>
    </source>
</evidence>
<dbReference type="InterPro" id="IPR000014">
    <property type="entry name" value="PAS"/>
</dbReference>
<reference evidence="11 12" key="1">
    <citation type="submission" date="2015-07" db="EMBL/GenBank/DDBJ databases">
        <title>Genome sequence of Leptolinea tardivitalis DSM 16556.</title>
        <authorList>
            <person name="Hemp J."/>
            <person name="Ward L.M."/>
            <person name="Pace L.A."/>
            <person name="Fischer W.W."/>
        </authorList>
    </citation>
    <scope>NUCLEOTIDE SEQUENCE [LARGE SCALE GENOMIC DNA]</scope>
    <source>
        <strain evidence="11 12">YMTK-2</strain>
    </source>
</reference>
<dbReference type="SUPFAM" id="SSF55781">
    <property type="entry name" value="GAF domain-like"/>
    <property type="match status" value="1"/>
</dbReference>
<dbReference type="CDD" id="cd00075">
    <property type="entry name" value="HATPase"/>
    <property type="match status" value="1"/>
</dbReference>
<proteinExistence type="predicted"/>
<dbReference type="PROSITE" id="PS50112">
    <property type="entry name" value="PAS"/>
    <property type="match status" value="1"/>
</dbReference>
<dbReference type="Pfam" id="PF00512">
    <property type="entry name" value="HisKA"/>
    <property type="match status" value="1"/>
</dbReference>
<gene>
    <name evidence="11" type="ORF">ADM99_11080</name>
</gene>
<evidence type="ECO:0000256" key="5">
    <source>
        <dbReference type="ARBA" id="ARBA00022777"/>
    </source>
</evidence>
<accession>A0A0P6X9U6</accession>
<feature type="transmembrane region" description="Helical" evidence="8">
    <location>
        <begin position="60"/>
        <end position="82"/>
    </location>
</feature>
<feature type="transmembrane region" description="Helical" evidence="8">
    <location>
        <begin position="127"/>
        <end position="147"/>
    </location>
</feature>
<dbReference type="SUPFAM" id="SSF55785">
    <property type="entry name" value="PYP-like sensor domain (PAS domain)"/>
    <property type="match status" value="1"/>
</dbReference>
<feature type="transmembrane region" description="Helical" evidence="8">
    <location>
        <begin position="168"/>
        <end position="185"/>
    </location>
</feature>
<dbReference type="EMBL" id="LGCK01000010">
    <property type="protein sequence ID" value="KPL71933.1"/>
    <property type="molecule type" value="Genomic_DNA"/>
</dbReference>
<dbReference type="PRINTS" id="PR00344">
    <property type="entry name" value="BCTRLSENSOR"/>
</dbReference>
<dbReference type="InterPro" id="IPR004358">
    <property type="entry name" value="Sig_transdc_His_kin-like_C"/>
</dbReference>
<dbReference type="STRING" id="229920.ADM99_11080"/>
<keyword evidence="6" id="KW-0902">Two-component regulatory system</keyword>
<dbReference type="InterPro" id="IPR035965">
    <property type="entry name" value="PAS-like_dom_sf"/>
</dbReference>
<dbReference type="GO" id="GO:0000155">
    <property type="term" value="F:phosphorelay sensor kinase activity"/>
    <property type="evidence" value="ECO:0007669"/>
    <property type="project" value="InterPro"/>
</dbReference>